<sequence length="68" mass="7763">MDPRDVLYAVEMFLHDGGLYRGKVELDLGTLCDMGDGCWVVQSIKPCGYFFKLEYSLRGTLYAVLHQQ</sequence>
<organism evidence="1 2">
    <name type="scientific">candidate division WWE3 bacterium RIFOXYA2_FULL_46_9</name>
    <dbReference type="NCBI Taxonomy" id="1802636"/>
    <lineage>
        <taxon>Bacteria</taxon>
        <taxon>Katanobacteria</taxon>
    </lineage>
</organism>
<dbReference type="EMBL" id="MEVT01000003">
    <property type="protein sequence ID" value="OGC63786.1"/>
    <property type="molecule type" value="Genomic_DNA"/>
</dbReference>
<dbReference type="Proteomes" id="UP000176614">
    <property type="component" value="Unassembled WGS sequence"/>
</dbReference>
<protein>
    <submittedName>
        <fullName evidence="1">Uncharacterized protein</fullName>
    </submittedName>
</protein>
<accession>A0A1F4W2Z5</accession>
<name>A0A1F4W2Z5_UNCKA</name>
<gene>
    <name evidence="1" type="ORF">A2264_02725</name>
</gene>
<proteinExistence type="predicted"/>
<evidence type="ECO:0000313" key="2">
    <source>
        <dbReference type="Proteomes" id="UP000176614"/>
    </source>
</evidence>
<reference evidence="1 2" key="1">
    <citation type="journal article" date="2016" name="Nat. Commun.">
        <title>Thousands of microbial genomes shed light on interconnected biogeochemical processes in an aquifer system.</title>
        <authorList>
            <person name="Anantharaman K."/>
            <person name="Brown C.T."/>
            <person name="Hug L.A."/>
            <person name="Sharon I."/>
            <person name="Castelle C.J."/>
            <person name="Probst A.J."/>
            <person name="Thomas B.C."/>
            <person name="Singh A."/>
            <person name="Wilkins M.J."/>
            <person name="Karaoz U."/>
            <person name="Brodie E.L."/>
            <person name="Williams K.H."/>
            <person name="Hubbard S.S."/>
            <person name="Banfield J.F."/>
        </authorList>
    </citation>
    <scope>NUCLEOTIDE SEQUENCE [LARGE SCALE GENOMIC DNA]</scope>
</reference>
<comment type="caution">
    <text evidence="1">The sequence shown here is derived from an EMBL/GenBank/DDBJ whole genome shotgun (WGS) entry which is preliminary data.</text>
</comment>
<evidence type="ECO:0000313" key="1">
    <source>
        <dbReference type="EMBL" id="OGC63786.1"/>
    </source>
</evidence>
<dbReference type="AlphaFoldDB" id="A0A1F4W2Z5"/>